<evidence type="ECO:0000259" key="2">
    <source>
        <dbReference type="PROSITE" id="PS00125"/>
    </source>
</evidence>
<reference evidence="3" key="1">
    <citation type="submission" date="2021-02" db="EMBL/GenBank/DDBJ databases">
        <authorList>
            <person name="Nowell W R."/>
        </authorList>
    </citation>
    <scope>NUCLEOTIDE SEQUENCE</scope>
</reference>
<dbReference type="InterPro" id="IPR043360">
    <property type="entry name" value="PP2B"/>
</dbReference>
<dbReference type="InterPro" id="IPR006186">
    <property type="entry name" value="Ser/Thr-sp_prot-phosphatase"/>
</dbReference>
<dbReference type="Pfam" id="PF00149">
    <property type="entry name" value="Metallophos"/>
    <property type="match status" value="1"/>
</dbReference>
<dbReference type="GO" id="GO:0097720">
    <property type="term" value="P:calcineurin-mediated signaling"/>
    <property type="evidence" value="ECO:0007669"/>
    <property type="project" value="InterPro"/>
</dbReference>
<dbReference type="SMART" id="SM00156">
    <property type="entry name" value="PP2Ac"/>
    <property type="match status" value="1"/>
</dbReference>
<sequence length="195" mass="23086">MIRRDRGSEHPKTFKFLAKITQEEIRVESKMCTCINYSHNRLTIDQLFDTETSKPRLELLREHLFKEGRLEEDAALLIIENGERLLGNEETLLENLKLPITVCGDIHGQFYDLMKLFEIGGPPETTQYLFLGDYVDRGCFSIECVLYLWSLKIHYPTTLFLLRGNHECRHLTEYFTFKTECKYHYHKSGTMQRRL</sequence>
<dbReference type="EMBL" id="CAJNOK010024110">
    <property type="protein sequence ID" value="CAF1372301.1"/>
    <property type="molecule type" value="Genomic_DNA"/>
</dbReference>
<evidence type="ECO:0000313" key="3">
    <source>
        <dbReference type="EMBL" id="CAF1372301.1"/>
    </source>
</evidence>
<dbReference type="AlphaFoldDB" id="A0A8S2F765"/>
<accession>A0A8S2F765</accession>
<comment type="caution">
    <text evidence="3">The sequence shown here is derived from an EMBL/GenBank/DDBJ whole genome shotgun (WGS) entry which is preliminary data.</text>
</comment>
<dbReference type="EMBL" id="CAJOBA010045784">
    <property type="protein sequence ID" value="CAF4181371.1"/>
    <property type="molecule type" value="Genomic_DNA"/>
</dbReference>
<evidence type="ECO:0000313" key="4">
    <source>
        <dbReference type="EMBL" id="CAF4181371.1"/>
    </source>
</evidence>
<organism evidence="3 5">
    <name type="scientific">Didymodactylos carnosus</name>
    <dbReference type="NCBI Taxonomy" id="1234261"/>
    <lineage>
        <taxon>Eukaryota</taxon>
        <taxon>Metazoa</taxon>
        <taxon>Spiralia</taxon>
        <taxon>Gnathifera</taxon>
        <taxon>Rotifera</taxon>
        <taxon>Eurotatoria</taxon>
        <taxon>Bdelloidea</taxon>
        <taxon>Philodinida</taxon>
        <taxon>Philodinidae</taxon>
        <taxon>Didymodactylos</taxon>
    </lineage>
</organism>
<dbReference type="EC" id="3.1.3.16" evidence="1"/>
<keyword evidence="1" id="KW-0378">Hydrolase</keyword>
<dbReference type="Proteomes" id="UP000682733">
    <property type="component" value="Unassembled WGS sequence"/>
</dbReference>
<proteinExistence type="inferred from homology"/>
<comment type="similarity">
    <text evidence="1">Belongs to the PPP phosphatase family.</text>
</comment>
<gene>
    <name evidence="3" type="ORF">OVA965_LOCUS31730</name>
    <name evidence="4" type="ORF">TMI583_LOCUS32567</name>
</gene>
<evidence type="ECO:0000256" key="1">
    <source>
        <dbReference type="RuleBase" id="RU004273"/>
    </source>
</evidence>
<dbReference type="InterPro" id="IPR029052">
    <property type="entry name" value="Metallo-depent_PP-like"/>
</dbReference>
<name>A0A8S2F765_9BILA</name>
<dbReference type="GO" id="GO:0033192">
    <property type="term" value="F:calmodulin-dependent protein phosphatase activity"/>
    <property type="evidence" value="ECO:0007669"/>
    <property type="project" value="InterPro"/>
</dbReference>
<dbReference type="PRINTS" id="PR00114">
    <property type="entry name" value="STPHPHTASE"/>
</dbReference>
<dbReference type="PANTHER" id="PTHR45673">
    <property type="entry name" value="SERINE/THREONINE-PROTEIN PHOSPHATASE 2B CATALYTIC SUBUNIT 1-RELATED"/>
    <property type="match status" value="1"/>
</dbReference>
<dbReference type="Gene3D" id="3.60.21.10">
    <property type="match status" value="1"/>
</dbReference>
<comment type="catalytic activity">
    <reaction evidence="1">
        <text>O-phospho-L-threonyl-[protein] + H2O = L-threonyl-[protein] + phosphate</text>
        <dbReference type="Rhea" id="RHEA:47004"/>
        <dbReference type="Rhea" id="RHEA-COMP:11060"/>
        <dbReference type="Rhea" id="RHEA-COMP:11605"/>
        <dbReference type="ChEBI" id="CHEBI:15377"/>
        <dbReference type="ChEBI" id="CHEBI:30013"/>
        <dbReference type="ChEBI" id="CHEBI:43474"/>
        <dbReference type="ChEBI" id="CHEBI:61977"/>
        <dbReference type="EC" id="3.1.3.16"/>
    </reaction>
</comment>
<dbReference type="Proteomes" id="UP000677228">
    <property type="component" value="Unassembled WGS sequence"/>
</dbReference>
<dbReference type="SUPFAM" id="SSF56300">
    <property type="entry name" value="Metallo-dependent phosphatases"/>
    <property type="match status" value="1"/>
</dbReference>
<feature type="domain" description="Serine/threonine specific protein phosphatases" evidence="2">
    <location>
        <begin position="162"/>
        <end position="167"/>
    </location>
</feature>
<dbReference type="PROSITE" id="PS00125">
    <property type="entry name" value="SER_THR_PHOSPHATASE"/>
    <property type="match status" value="1"/>
</dbReference>
<evidence type="ECO:0000313" key="5">
    <source>
        <dbReference type="Proteomes" id="UP000677228"/>
    </source>
</evidence>
<protein>
    <recommendedName>
        <fullName evidence="1">Serine/threonine-protein phosphatase</fullName>
        <ecNumber evidence="1">3.1.3.16</ecNumber>
    </recommendedName>
</protein>
<dbReference type="InterPro" id="IPR004843">
    <property type="entry name" value="Calcineurin-like_PHP"/>
</dbReference>